<gene>
    <name evidence="1" type="ORF">ADIWIN_2272</name>
</gene>
<dbReference type="EMBL" id="ATMR01000102">
    <property type="protein sequence ID" value="EPR72659.1"/>
    <property type="molecule type" value="Genomic_DNA"/>
</dbReference>
<dbReference type="AlphaFoldDB" id="S7X0X6"/>
<dbReference type="OrthoDB" id="9762009at2"/>
<dbReference type="RefSeq" id="WP_020895184.1">
    <property type="nucleotide sequence ID" value="NZ_ATMR01000102.1"/>
</dbReference>
<proteinExistence type="predicted"/>
<evidence type="ECO:0000313" key="2">
    <source>
        <dbReference type="Proteomes" id="UP000014962"/>
    </source>
</evidence>
<protein>
    <submittedName>
        <fullName evidence="1">Uncharacterized protein</fullName>
    </submittedName>
</protein>
<accession>S7X0X6</accession>
<comment type="caution">
    <text evidence="1">The sequence shown here is derived from an EMBL/GenBank/DDBJ whole genome shotgun (WGS) entry which is preliminary data.</text>
</comment>
<evidence type="ECO:0000313" key="1">
    <source>
        <dbReference type="EMBL" id="EPR72659.1"/>
    </source>
</evidence>
<organism evidence="1 2">
    <name type="scientific">Winogradskyella psychrotolerans RS-3</name>
    <dbReference type="NCBI Taxonomy" id="641526"/>
    <lineage>
        <taxon>Bacteria</taxon>
        <taxon>Pseudomonadati</taxon>
        <taxon>Bacteroidota</taxon>
        <taxon>Flavobacteriia</taxon>
        <taxon>Flavobacteriales</taxon>
        <taxon>Flavobacteriaceae</taxon>
        <taxon>Winogradskyella</taxon>
    </lineage>
</organism>
<dbReference type="eggNOG" id="ENOG502ZKUQ">
    <property type="taxonomic scope" value="Bacteria"/>
</dbReference>
<name>S7X0X6_9FLAO</name>
<keyword evidence="2" id="KW-1185">Reference proteome</keyword>
<reference evidence="1 2" key="1">
    <citation type="journal article" date="2013" name="Genome Announc.">
        <title>Draft Genome Sequence of Winogradskyella psychrotolerans RS-3T, Isolated from the Marine Transect of Kongsfjorden, Ny-Alesund, Svalbard, Arctic Ocean.</title>
        <authorList>
            <person name="Kumar Pinnaka A."/>
            <person name="Ara S."/>
            <person name="Singh A."/>
            <person name="Shivaji S."/>
        </authorList>
    </citation>
    <scope>NUCLEOTIDE SEQUENCE [LARGE SCALE GENOMIC DNA]</scope>
    <source>
        <strain evidence="1 2">RS-3</strain>
    </source>
</reference>
<sequence length="62" mass="7063">MEVIIEFVFTAIFESLPKLIGTSLRWCYYLGTKSFGTVFSENWNKRIGFLAISIVLVILLSS</sequence>
<dbReference type="Proteomes" id="UP000014962">
    <property type="component" value="Unassembled WGS sequence"/>
</dbReference>